<dbReference type="EMBL" id="KN405983">
    <property type="protein sequence ID" value="KHG16357.1"/>
    <property type="molecule type" value="Genomic_DNA"/>
</dbReference>
<dbReference type="AlphaFoldDB" id="A0A0B0NUR1"/>
<organism evidence="2 3">
    <name type="scientific">Gossypium arboreum</name>
    <name type="common">Tree cotton</name>
    <name type="synonym">Gossypium nanking</name>
    <dbReference type="NCBI Taxonomy" id="29729"/>
    <lineage>
        <taxon>Eukaryota</taxon>
        <taxon>Viridiplantae</taxon>
        <taxon>Streptophyta</taxon>
        <taxon>Embryophyta</taxon>
        <taxon>Tracheophyta</taxon>
        <taxon>Spermatophyta</taxon>
        <taxon>Magnoliopsida</taxon>
        <taxon>eudicotyledons</taxon>
        <taxon>Gunneridae</taxon>
        <taxon>Pentapetalae</taxon>
        <taxon>rosids</taxon>
        <taxon>malvids</taxon>
        <taxon>Malvales</taxon>
        <taxon>Malvaceae</taxon>
        <taxon>Malvoideae</taxon>
        <taxon>Gossypium</taxon>
    </lineage>
</organism>
<accession>A0A0B0NUR1</accession>
<evidence type="ECO:0000313" key="2">
    <source>
        <dbReference type="EMBL" id="KHG16357.1"/>
    </source>
</evidence>
<evidence type="ECO:0000313" key="3">
    <source>
        <dbReference type="Proteomes" id="UP000032142"/>
    </source>
</evidence>
<name>A0A0B0NUR1_GOSAR</name>
<keyword evidence="1" id="KW-0175">Coiled coil</keyword>
<protein>
    <submittedName>
        <fullName evidence="2">Uncharacterized protein</fullName>
    </submittedName>
</protein>
<reference evidence="3" key="1">
    <citation type="submission" date="2014-09" db="EMBL/GenBank/DDBJ databases">
        <authorList>
            <person name="Mudge J."/>
            <person name="Ramaraj T."/>
            <person name="Lindquist I.E."/>
            <person name="Bharti A.K."/>
            <person name="Sundararajan A."/>
            <person name="Cameron C.T."/>
            <person name="Woodward J.E."/>
            <person name="May G.D."/>
            <person name="Brubaker C."/>
            <person name="Broadhvest J."/>
            <person name="Wilkins T.A."/>
        </authorList>
    </citation>
    <scope>NUCLEOTIDE SEQUENCE</scope>
    <source>
        <strain evidence="3">cv. AKA8401</strain>
    </source>
</reference>
<proteinExistence type="predicted"/>
<gene>
    <name evidence="2" type="ORF">F383_23327</name>
</gene>
<keyword evidence="3" id="KW-1185">Reference proteome</keyword>
<dbReference type="Proteomes" id="UP000032142">
    <property type="component" value="Unassembled WGS sequence"/>
</dbReference>
<evidence type="ECO:0000256" key="1">
    <source>
        <dbReference type="SAM" id="Coils"/>
    </source>
</evidence>
<sequence length="48" mass="5425">MQANTVEQIAEVERTYEELQQQLRADAAARETVAAARKAEASKKYDEL</sequence>
<feature type="coiled-coil region" evidence="1">
    <location>
        <begin position="2"/>
        <end position="29"/>
    </location>
</feature>